<keyword evidence="4" id="KW-1185">Reference proteome</keyword>
<dbReference type="OrthoDB" id="3234502at2759"/>
<dbReference type="Proteomes" id="UP000054166">
    <property type="component" value="Unassembled WGS sequence"/>
</dbReference>
<dbReference type="Gene3D" id="3.40.30.10">
    <property type="entry name" value="Glutaredoxin"/>
    <property type="match status" value="1"/>
</dbReference>
<sequence>IANVTAWNTALRSAKADGRTVVVDFHAQWCGPCKAIAPKYSELAASFPHVNFLRVDVDKQQAIAAKYKITAMPTFVAIVDGEVKDTVRGFLAKGYTL</sequence>
<dbReference type="STRING" id="765440.A0A0C3BZX0"/>
<proteinExistence type="predicted"/>
<name>A0A0C3BZX0_PILCF</name>
<dbReference type="Pfam" id="PF00085">
    <property type="entry name" value="Thioredoxin"/>
    <property type="match status" value="1"/>
</dbReference>
<dbReference type="PRINTS" id="PR00421">
    <property type="entry name" value="THIOREDOXIN"/>
</dbReference>
<gene>
    <name evidence="3" type="ORF">PILCRDRAFT_69863</name>
</gene>
<dbReference type="InterPro" id="IPR017937">
    <property type="entry name" value="Thioredoxin_CS"/>
</dbReference>
<reference evidence="4" key="2">
    <citation type="submission" date="2015-01" db="EMBL/GenBank/DDBJ databases">
        <title>Evolutionary Origins and Diversification of the Mycorrhizal Mutualists.</title>
        <authorList>
            <consortium name="DOE Joint Genome Institute"/>
            <consortium name="Mycorrhizal Genomics Consortium"/>
            <person name="Kohler A."/>
            <person name="Kuo A."/>
            <person name="Nagy L.G."/>
            <person name="Floudas D."/>
            <person name="Copeland A."/>
            <person name="Barry K.W."/>
            <person name="Cichocki N."/>
            <person name="Veneault-Fourrey C."/>
            <person name="LaButti K."/>
            <person name="Lindquist E.A."/>
            <person name="Lipzen A."/>
            <person name="Lundell T."/>
            <person name="Morin E."/>
            <person name="Murat C."/>
            <person name="Riley R."/>
            <person name="Ohm R."/>
            <person name="Sun H."/>
            <person name="Tunlid A."/>
            <person name="Henrissat B."/>
            <person name="Grigoriev I.V."/>
            <person name="Hibbett D.S."/>
            <person name="Martin F."/>
        </authorList>
    </citation>
    <scope>NUCLEOTIDE SEQUENCE [LARGE SCALE GENOMIC DNA]</scope>
    <source>
        <strain evidence="4">F 1598</strain>
    </source>
</reference>
<dbReference type="PANTHER" id="PTHR46115">
    <property type="entry name" value="THIOREDOXIN-LIKE PROTEIN 1"/>
    <property type="match status" value="1"/>
</dbReference>
<feature type="non-terminal residue" evidence="3">
    <location>
        <position position="1"/>
    </location>
</feature>
<reference evidence="3 4" key="1">
    <citation type="submission" date="2014-04" db="EMBL/GenBank/DDBJ databases">
        <authorList>
            <consortium name="DOE Joint Genome Institute"/>
            <person name="Kuo A."/>
            <person name="Tarkka M."/>
            <person name="Buscot F."/>
            <person name="Kohler A."/>
            <person name="Nagy L.G."/>
            <person name="Floudas D."/>
            <person name="Copeland A."/>
            <person name="Barry K.W."/>
            <person name="Cichocki N."/>
            <person name="Veneault-Fourrey C."/>
            <person name="LaButti K."/>
            <person name="Lindquist E.A."/>
            <person name="Lipzen A."/>
            <person name="Lundell T."/>
            <person name="Morin E."/>
            <person name="Murat C."/>
            <person name="Sun H."/>
            <person name="Tunlid A."/>
            <person name="Henrissat B."/>
            <person name="Grigoriev I.V."/>
            <person name="Hibbett D.S."/>
            <person name="Martin F."/>
            <person name="Nordberg H.P."/>
            <person name="Cantor M.N."/>
            <person name="Hua S.X."/>
        </authorList>
    </citation>
    <scope>NUCLEOTIDE SEQUENCE [LARGE SCALE GENOMIC DNA]</scope>
    <source>
        <strain evidence="3 4">F 1598</strain>
    </source>
</reference>
<dbReference type="InterPro" id="IPR036249">
    <property type="entry name" value="Thioredoxin-like_sf"/>
</dbReference>
<dbReference type="PROSITE" id="PS00194">
    <property type="entry name" value="THIOREDOXIN_1"/>
    <property type="match status" value="1"/>
</dbReference>
<dbReference type="CDD" id="cd02947">
    <property type="entry name" value="TRX_family"/>
    <property type="match status" value="1"/>
</dbReference>
<keyword evidence="1" id="KW-1015">Disulfide bond</keyword>
<dbReference type="AlphaFoldDB" id="A0A0C3BZX0"/>
<dbReference type="InParanoid" id="A0A0C3BZX0"/>
<feature type="domain" description="Thioredoxin" evidence="2">
    <location>
        <begin position="1"/>
        <end position="97"/>
    </location>
</feature>
<accession>A0A0C3BZX0</accession>
<dbReference type="PROSITE" id="PS51352">
    <property type="entry name" value="THIOREDOXIN_2"/>
    <property type="match status" value="1"/>
</dbReference>
<evidence type="ECO:0000313" key="3">
    <source>
        <dbReference type="EMBL" id="KIM82927.1"/>
    </source>
</evidence>
<evidence type="ECO:0000259" key="2">
    <source>
        <dbReference type="PROSITE" id="PS51352"/>
    </source>
</evidence>
<evidence type="ECO:0000256" key="1">
    <source>
        <dbReference type="ARBA" id="ARBA00023157"/>
    </source>
</evidence>
<dbReference type="EMBL" id="KN832992">
    <property type="protein sequence ID" value="KIM82927.1"/>
    <property type="molecule type" value="Genomic_DNA"/>
</dbReference>
<organism evidence="3 4">
    <name type="scientific">Piloderma croceum (strain F 1598)</name>
    <dbReference type="NCBI Taxonomy" id="765440"/>
    <lineage>
        <taxon>Eukaryota</taxon>
        <taxon>Fungi</taxon>
        <taxon>Dikarya</taxon>
        <taxon>Basidiomycota</taxon>
        <taxon>Agaricomycotina</taxon>
        <taxon>Agaricomycetes</taxon>
        <taxon>Agaricomycetidae</taxon>
        <taxon>Atheliales</taxon>
        <taxon>Atheliaceae</taxon>
        <taxon>Piloderma</taxon>
    </lineage>
</organism>
<dbReference type="HOGENOM" id="CLU_090389_14_1_1"/>
<dbReference type="InterPro" id="IPR013766">
    <property type="entry name" value="Thioredoxin_domain"/>
</dbReference>
<protein>
    <recommendedName>
        <fullName evidence="2">Thioredoxin domain-containing protein</fullName>
    </recommendedName>
</protein>
<dbReference type="SUPFAM" id="SSF52833">
    <property type="entry name" value="Thioredoxin-like"/>
    <property type="match status" value="1"/>
</dbReference>
<evidence type="ECO:0000313" key="4">
    <source>
        <dbReference type="Proteomes" id="UP000054166"/>
    </source>
</evidence>